<sequence length="148" mass="17453">MKAFFKELFEYNFNFNQKTLTILTENQGLVSDKLIKLHSHVANSHGIWNSKIRPSNRSYKPWDIYSVPELIELNLDNFNTSMAIIDEFDLDLPINYSLSTGKMFTHSIRDILFQIINHSTYHRGQIATEFRQCNMEPILTDWIVYKMS</sequence>
<dbReference type="Proteomes" id="UP000007590">
    <property type="component" value="Chromosome"/>
</dbReference>
<dbReference type="PANTHER" id="PTHR37302:SF3">
    <property type="entry name" value="DAMAGE-INDUCIBLE PROTEIN DINB"/>
    <property type="match status" value="1"/>
</dbReference>
<reference evidence="4" key="1">
    <citation type="submission" date="2012-02" db="EMBL/GenBank/DDBJ databases">
        <title>The complete genome of Solitalea canadensis DSM 3403.</title>
        <authorList>
            <consortium name="US DOE Joint Genome Institute (JGI-PGF)"/>
            <person name="Lucas S."/>
            <person name="Copeland A."/>
            <person name="Lapidus A."/>
            <person name="Glavina del Rio T."/>
            <person name="Dalin E."/>
            <person name="Tice H."/>
            <person name="Bruce D."/>
            <person name="Goodwin L."/>
            <person name="Pitluck S."/>
            <person name="Peters L."/>
            <person name="Ovchinnikova G."/>
            <person name="Lu M."/>
            <person name="Kyrpides N."/>
            <person name="Mavromatis K."/>
            <person name="Ivanova N."/>
            <person name="Brettin T."/>
            <person name="Detter J.C."/>
            <person name="Han C."/>
            <person name="Larimer F."/>
            <person name="Land M."/>
            <person name="Hauser L."/>
            <person name="Markowitz V."/>
            <person name="Cheng J.-F."/>
            <person name="Hugenholtz P."/>
            <person name="Woyke T."/>
            <person name="Wu D."/>
            <person name="Spring S."/>
            <person name="Schroeder M."/>
            <person name="Kopitz M."/>
            <person name="Brambilla E."/>
            <person name="Klenk H.-P."/>
            <person name="Eisen J.A."/>
        </authorList>
    </citation>
    <scope>NUCLEOTIDE SEQUENCE</scope>
    <source>
        <strain evidence="4">DSM 3403</strain>
    </source>
</reference>
<organism evidence="4 5">
    <name type="scientific">Solitalea canadensis (strain ATCC 29591 / DSM 3403 / JCM 21819 / LMG 8368 / NBRC 15130 / NCIMB 12057 / USAM 9D)</name>
    <name type="common">Flexibacter canadensis</name>
    <dbReference type="NCBI Taxonomy" id="929556"/>
    <lineage>
        <taxon>Bacteria</taxon>
        <taxon>Pseudomonadati</taxon>
        <taxon>Bacteroidota</taxon>
        <taxon>Sphingobacteriia</taxon>
        <taxon>Sphingobacteriales</taxon>
        <taxon>Sphingobacteriaceae</taxon>
        <taxon>Solitalea</taxon>
    </lineage>
</organism>
<dbReference type="OrthoDB" id="9811413at2"/>
<dbReference type="Pfam" id="PF05163">
    <property type="entry name" value="DinB"/>
    <property type="match status" value="1"/>
</dbReference>
<gene>
    <name evidence="4" type="ordered locus">Solca_4081</name>
</gene>
<dbReference type="PANTHER" id="PTHR37302">
    <property type="entry name" value="SLR1116 PROTEIN"/>
    <property type="match status" value="1"/>
</dbReference>
<dbReference type="Gene3D" id="1.20.120.450">
    <property type="entry name" value="dinb family like domain"/>
    <property type="match status" value="1"/>
</dbReference>
<dbReference type="InterPro" id="IPR007837">
    <property type="entry name" value="DinB"/>
</dbReference>
<dbReference type="SUPFAM" id="SSF109854">
    <property type="entry name" value="DinB/YfiT-like putative metalloenzymes"/>
    <property type="match status" value="1"/>
</dbReference>
<dbReference type="AlphaFoldDB" id="H8KMZ2"/>
<evidence type="ECO:0000256" key="3">
    <source>
        <dbReference type="PIRSR" id="PIRSR607837-1"/>
    </source>
</evidence>
<evidence type="ECO:0008006" key="6">
    <source>
        <dbReference type="Google" id="ProtNLM"/>
    </source>
</evidence>
<dbReference type="RefSeq" id="WP_014682293.1">
    <property type="nucleotide sequence ID" value="NC_017770.1"/>
</dbReference>
<evidence type="ECO:0000313" key="4">
    <source>
        <dbReference type="EMBL" id="AFD09071.1"/>
    </source>
</evidence>
<evidence type="ECO:0000256" key="1">
    <source>
        <dbReference type="ARBA" id="ARBA00008635"/>
    </source>
</evidence>
<evidence type="ECO:0000313" key="5">
    <source>
        <dbReference type="Proteomes" id="UP000007590"/>
    </source>
</evidence>
<feature type="binding site" evidence="3">
    <location>
        <position position="40"/>
    </location>
    <ligand>
        <name>a divalent metal cation</name>
        <dbReference type="ChEBI" id="CHEBI:60240"/>
    </ligand>
</feature>
<dbReference type="EMBL" id="CP003349">
    <property type="protein sequence ID" value="AFD09071.1"/>
    <property type="molecule type" value="Genomic_DNA"/>
</dbReference>
<feature type="binding site" evidence="3">
    <location>
        <position position="122"/>
    </location>
    <ligand>
        <name>a divalent metal cation</name>
        <dbReference type="ChEBI" id="CHEBI:60240"/>
    </ligand>
</feature>
<dbReference type="KEGG" id="scn:Solca_4081"/>
<evidence type="ECO:0000256" key="2">
    <source>
        <dbReference type="ARBA" id="ARBA00022723"/>
    </source>
</evidence>
<name>H8KMZ2_SOLCM</name>
<protein>
    <recommendedName>
        <fullName evidence="6">Damage-inducible protein DinB</fullName>
    </recommendedName>
</protein>
<feature type="binding site" evidence="3">
    <location>
        <position position="118"/>
    </location>
    <ligand>
        <name>a divalent metal cation</name>
        <dbReference type="ChEBI" id="CHEBI:60240"/>
    </ligand>
</feature>
<dbReference type="STRING" id="929556.Solca_4081"/>
<proteinExistence type="inferred from homology"/>
<keyword evidence="2 3" id="KW-0479">Metal-binding</keyword>
<dbReference type="InterPro" id="IPR034660">
    <property type="entry name" value="DinB/YfiT-like"/>
</dbReference>
<dbReference type="GO" id="GO:0046872">
    <property type="term" value="F:metal ion binding"/>
    <property type="evidence" value="ECO:0007669"/>
    <property type="project" value="UniProtKB-KW"/>
</dbReference>
<comment type="similarity">
    <text evidence="1">Belongs to the DinB family.</text>
</comment>
<dbReference type="eggNOG" id="COG2318">
    <property type="taxonomic scope" value="Bacteria"/>
</dbReference>
<accession>H8KMZ2</accession>
<dbReference type="HOGENOM" id="CLU_101283_3_1_10"/>
<keyword evidence="5" id="KW-1185">Reference proteome</keyword>